<feature type="compositionally biased region" description="Pro residues" evidence="1">
    <location>
        <begin position="505"/>
        <end position="518"/>
    </location>
</feature>
<protein>
    <submittedName>
        <fullName evidence="2">Uncharacterized protein</fullName>
    </submittedName>
</protein>
<organism evidence="2 3">
    <name type="scientific">Ancylobacter novellus</name>
    <name type="common">Thiobacillus novellus</name>
    <dbReference type="NCBI Taxonomy" id="921"/>
    <lineage>
        <taxon>Bacteria</taxon>
        <taxon>Pseudomonadati</taxon>
        <taxon>Pseudomonadota</taxon>
        <taxon>Alphaproteobacteria</taxon>
        <taxon>Hyphomicrobiales</taxon>
        <taxon>Xanthobacteraceae</taxon>
        <taxon>Ancylobacter</taxon>
    </lineage>
</organism>
<evidence type="ECO:0000313" key="2">
    <source>
        <dbReference type="EMBL" id="PZQ11648.1"/>
    </source>
</evidence>
<accession>A0A2W5K888</accession>
<dbReference type="Proteomes" id="UP000249577">
    <property type="component" value="Unassembled WGS sequence"/>
</dbReference>
<feature type="compositionally biased region" description="Low complexity" evidence="1">
    <location>
        <begin position="194"/>
        <end position="203"/>
    </location>
</feature>
<reference evidence="2 3" key="1">
    <citation type="submission" date="2017-08" db="EMBL/GenBank/DDBJ databases">
        <title>Infants hospitalized years apart are colonized by the same room-sourced microbial strains.</title>
        <authorList>
            <person name="Brooks B."/>
            <person name="Olm M.R."/>
            <person name="Firek B.A."/>
            <person name="Baker R."/>
            <person name="Thomas B.C."/>
            <person name="Morowitz M.J."/>
            <person name="Banfield J.F."/>
        </authorList>
    </citation>
    <scope>NUCLEOTIDE SEQUENCE [LARGE SCALE GENOMIC DNA]</scope>
    <source>
        <strain evidence="2">S2_005_003_R2_43</strain>
    </source>
</reference>
<name>A0A2W5K888_ANCNO</name>
<sequence>MTKRRVLLACDLDSQVFGALPLALAFAARGWDVTFAIESAATLPQLIVERLTRDFSIIERSIGALPADEDTFRHHAVGVFVTGSRLALFRHTLELSARIKMRPRPALFCGFNGLVFEKFEEGLAWRLGYDVIGLNGPRDRDAFVDFLHATEFSRQPSVIVGLRRKTDTPPRPLKIPAPESEPDAPPLFEEKAAETAPVEAAEAPSMQKTPSDAPETTAEPAPVDLVETAAPPLQPTAEKQRKLFVFAEQVVVPKSLRERQNLVATLARLAQASPDWDVVIKARVKPDEKTFHQQPNHISTLVKEVRKRPRNLKVLYEPLDELLDRADLFATVSSTALFDAFDYGVPSMVATDFGLRNADGAHVFFASGLLVRLSDLPSLDEAPIRAPDERWMRRMGYGAPFSPGALVDWLEAFDPSRPMPQPFVSFVSAAHVATNNPALATEICALYETVKDFGRDGGAETDDAAANARATLFKIASLIRAALAPKTQDKAAGKEPPKPPKKETPPPPASKKPSPAPAKEPVKTVAPIFEPEERREGPVASFSRKLGMYWFYKRVRKTIGVPVR</sequence>
<feature type="compositionally biased region" description="Basic and acidic residues" evidence="1">
    <location>
        <begin position="487"/>
        <end position="504"/>
    </location>
</feature>
<proteinExistence type="predicted"/>
<gene>
    <name evidence="2" type="ORF">DI565_18090</name>
</gene>
<dbReference type="InterPro" id="IPR046561">
    <property type="entry name" value="DUF6716"/>
</dbReference>
<dbReference type="AlphaFoldDB" id="A0A2W5K888"/>
<dbReference type="EMBL" id="QFPN01000011">
    <property type="protein sequence ID" value="PZQ11648.1"/>
    <property type="molecule type" value="Genomic_DNA"/>
</dbReference>
<feature type="region of interest" description="Disordered" evidence="1">
    <location>
        <begin position="485"/>
        <end position="540"/>
    </location>
</feature>
<dbReference type="Pfam" id="PF20471">
    <property type="entry name" value="DUF6716"/>
    <property type="match status" value="1"/>
</dbReference>
<comment type="caution">
    <text evidence="2">The sequence shown here is derived from an EMBL/GenBank/DDBJ whole genome shotgun (WGS) entry which is preliminary data.</text>
</comment>
<evidence type="ECO:0000256" key="1">
    <source>
        <dbReference type="SAM" id="MobiDB-lite"/>
    </source>
</evidence>
<evidence type="ECO:0000313" key="3">
    <source>
        <dbReference type="Proteomes" id="UP000249577"/>
    </source>
</evidence>
<feature type="region of interest" description="Disordered" evidence="1">
    <location>
        <begin position="162"/>
        <end position="219"/>
    </location>
</feature>